<evidence type="ECO:0000256" key="1">
    <source>
        <dbReference type="SAM" id="Coils"/>
    </source>
</evidence>
<organism evidence="2 3">
    <name type="scientific">Solanum commersonii</name>
    <name type="common">Commerson's wild potato</name>
    <name type="synonym">Commerson's nightshade</name>
    <dbReference type="NCBI Taxonomy" id="4109"/>
    <lineage>
        <taxon>Eukaryota</taxon>
        <taxon>Viridiplantae</taxon>
        <taxon>Streptophyta</taxon>
        <taxon>Embryophyta</taxon>
        <taxon>Tracheophyta</taxon>
        <taxon>Spermatophyta</taxon>
        <taxon>Magnoliopsida</taxon>
        <taxon>eudicotyledons</taxon>
        <taxon>Gunneridae</taxon>
        <taxon>Pentapetalae</taxon>
        <taxon>asterids</taxon>
        <taxon>lamiids</taxon>
        <taxon>Solanales</taxon>
        <taxon>Solanaceae</taxon>
        <taxon>Solanoideae</taxon>
        <taxon>Solaneae</taxon>
        <taxon>Solanum</taxon>
    </lineage>
</organism>
<keyword evidence="3" id="KW-1185">Reference proteome</keyword>
<protein>
    <submittedName>
        <fullName evidence="2">Uncharacterized protein</fullName>
    </submittedName>
</protein>
<comment type="caution">
    <text evidence="2">The sequence shown here is derived from an EMBL/GenBank/DDBJ whole genome shotgun (WGS) entry which is preliminary data.</text>
</comment>
<gene>
    <name evidence="2" type="ORF">H5410_005047</name>
</gene>
<dbReference type="AlphaFoldDB" id="A0A9J6A5J4"/>
<reference evidence="2 3" key="1">
    <citation type="submission" date="2020-09" db="EMBL/GenBank/DDBJ databases">
        <title>De no assembly of potato wild relative species, Solanum commersonii.</title>
        <authorList>
            <person name="Cho K."/>
        </authorList>
    </citation>
    <scope>NUCLEOTIDE SEQUENCE [LARGE SCALE GENOMIC DNA]</scope>
    <source>
        <strain evidence="2">LZ3.2</strain>
        <tissue evidence="2">Leaf</tissue>
    </source>
</reference>
<feature type="coiled-coil region" evidence="1">
    <location>
        <begin position="5"/>
        <end position="32"/>
    </location>
</feature>
<dbReference type="EMBL" id="JACXVP010000002">
    <property type="protein sequence ID" value="KAG5619829.1"/>
    <property type="molecule type" value="Genomic_DNA"/>
</dbReference>
<proteinExistence type="predicted"/>
<evidence type="ECO:0000313" key="3">
    <source>
        <dbReference type="Proteomes" id="UP000824120"/>
    </source>
</evidence>
<accession>A0A9J6A5J4</accession>
<sequence>MVWEIELLKDEVHDLNRAMEALKRVVRTLSRSFLNFSTQVNNALEHNNHGGADNIEGGRIDNIEGGCA</sequence>
<name>A0A9J6A5J4_SOLCO</name>
<dbReference type="Proteomes" id="UP000824120">
    <property type="component" value="Chromosome 2"/>
</dbReference>
<keyword evidence="1" id="KW-0175">Coiled coil</keyword>
<evidence type="ECO:0000313" key="2">
    <source>
        <dbReference type="EMBL" id="KAG5619829.1"/>
    </source>
</evidence>